<protein>
    <submittedName>
        <fullName evidence="1">Uncharacterized protein</fullName>
    </submittedName>
</protein>
<dbReference type="AlphaFoldDB" id="A0A2A2K3Q8"/>
<organism evidence="1 2">
    <name type="scientific">Diploscapter pachys</name>
    <dbReference type="NCBI Taxonomy" id="2018661"/>
    <lineage>
        <taxon>Eukaryota</taxon>
        <taxon>Metazoa</taxon>
        <taxon>Ecdysozoa</taxon>
        <taxon>Nematoda</taxon>
        <taxon>Chromadorea</taxon>
        <taxon>Rhabditida</taxon>
        <taxon>Rhabditina</taxon>
        <taxon>Rhabditomorpha</taxon>
        <taxon>Rhabditoidea</taxon>
        <taxon>Rhabditidae</taxon>
        <taxon>Diploscapter</taxon>
    </lineage>
</organism>
<sequence length="119" mass="12613">MMGDRRYQIICLNALSNASNRRGLPRTMPGGSQGRHSSGVALMKMTGTLPRRRWISSTAAGPVPSIKRTSEVMRSGRFSTAKATASACVTAISNDVAPSSSRTSWIVIARNGSSSIIST</sequence>
<proteinExistence type="predicted"/>
<keyword evidence="2" id="KW-1185">Reference proteome</keyword>
<gene>
    <name evidence="1" type="ORF">WR25_20990</name>
</gene>
<accession>A0A2A2K3Q8</accession>
<comment type="caution">
    <text evidence="1">The sequence shown here is derived from an EMBL/GenBank/DDBJ whole genome shotgun (WGS) entry which is preliminary data.</text>
</comment>
<evidence type="ECO:0000313" key="1">
    <source>
        <dbReference type="EMBL" id="PAV68636.1"/>
    </source>
</evidence>
<evidence type="ECO:0000313" key="2">
    <source>
        <dbReference type="Proteomes" id="UP000218231"/>
    </source>
</evidence>
<dbReference type="Proteomes" id="UP000218231">
    <property type="component" value="Unassembled WGS sequence"/>
</dbReference>
<name>A0A2A2K3Q8_9BILA</name>
<reference evidence="1 2" key="1">
    <citation type="journal article" date="2017" name="Curr. Biol.">
        <title>Genome architecture and evolution of a unichromosomal asexual nematode.</title>
        <authorList>
            <person name="Fradin H."/>
            <person name="Zegar C."/>
            <person name="Gutwein M."/>
            <person name="Lucas J."/>
            <person name="Kovtun M."/>
            <person name="Corcoran D."/>
            <person name="Baugh L.R."/>
            <person name="Kiontke K."/>
            <person name="Gunsalus K."/>
            <person name="Fitch D.H."/>
            <person name="Piano F."/>
        </authorList>
    </citation>
    <scope>NUCLEOTIDE SEQUENCE [LARGE SCALE GENOMIC DNA]</scope>
    <source>
        <strain evidence="1">PF1309</strain>
    </source>
</reference>
<dbReference type="EMBL" id="LIAE01009715">
    <property type="protein sequence ID" value="PAV68636.1"/>
    <property type="molecule type" value="Genomic_DNA"/>
</dbReference>